<evidence type="ECO:0000313" key="3">
    <source>
        <dbReference type="Proteomes" id="UP000681414"/>
    </source>
</evidence>
<evidence type="ECO:0000256" key="1">
    <source>
        <dbReference type="SAM" id="SignalP"/>
    </source>
</evidence>
<dbReference type="Proteomes" id="UP000681414">
    <property type="component" value="Unassembled WGS sequence"/>
</dbReference>
<dbReference type="AlphaFoldDB" id="A0A942TCE1"/>
<keyword evidence="1" id="KW-0732">Signal</keyword>
<gene>
    <name evidence="2" type="ORF">KHA97_01440</name>
</gene>
<comment type="caution">
    <text evidence="2">The sequence shown here is derived from an EMBL/GenBank/DDBJ whole genome shotgun (WGS) entry which is preliminary data.</text>
</comment>
<dbReference type="RefSeq" id="WP_213122975.1">
    <property type="nucleotide sequence ID" value="NZ_JAGYPG010000001.1"/>
</dbReference>
<evidence type="ECO:0000313" key="2">
    <source>
        <dbReference type="EMBL" id="MBS4193732.1"/>
    </source>
</evidence>
<name>A0A942TCE1_9BACI</name>
<accession>A0A942TCE1</accession>
<organism evidence="2 3">
    <name type="scientific">Lederbergia citri</name>
    <dbReference type="NCBI Taxonomy" id="2833580"/>
    <lineage>
        <taxon>Bacteria</taxon>
        <taxon>Bacillati</taxon>
        <taxon>Bacillota</taxon>
        <taxon>Bacilli</taxon>
        <taxon>Bacillales</taxon>
        <taxon>Bacillaceae</taxon>
        <taxon>Lederbergia</taxon>
    </lineage>
</organism>
<feature type="chain" id="PRO_5037659677" evidence="1">
    <location>
        <begin position="24"/>
        <end position="78"/>
    </location>
</feature>
<keyword evidence="3" id="KW-1185">Reference proteome</keyword>
<protein>
    <submittedName>
        <fullName evidence="2">Uncharacterized protein</fullName>
    </submittedName>
</protein>
<dbReference type="EMBL" id="JAGYPG010000001">
    <property type="protein sequence ID" value="MBS4193732.1"/>
    <property type="molecule type" value="Genomic_DNA"/>
</dbReference>
<feature type="signal peptide" evidence="1">
    <location>
        <begin position="1"/>
        <end position="23"/>
    </location>
</feature>
<sequence>MKKLLAGLMLSALMLAFGGSAFAAESSGCKGFGQGTALLAQSAKEDGGNFGQNISSFTPGTIDDGVHFFHSFQCERPK</sequence>
<reference evidence="2 3" key="1">
    <citation type="submission" date="2021-05" db="EMBL/GenBank/DDBJ databases">
        <title>Novel Bacillus species.</title>
        <authorList>
            <person name="Liu G."/>
        </authorList>
    </citation>
    <scope>NUCLEOTIDE SEQUENCE [LARGE SCALE GENOMIC DNA]</scope>
    <source>
        <strain evidence="3">FJAT-49780</strain>
    </source>
</reference>
<proteinExistence type="predicted"/>